<accession>A0A0B2X5U7</accession>
<feature type="region of interest" description="Disordered" evidence="1">
    <location>
        <begin position="67"/>
        <end position="91"/>
    </location>
</feature>
<evidence type="ECO:0000256" key="1">
    <source>
        <dbReference type="SAM" id="MobiDB-lite"/>
    </source>
</evidence>
<dbReference type="OrthoDB" id="43460at2759"/>
<dbReference type="PANTHER" id="PTHR46590:SF1">
    <property type="entry name" value="PHOSPHATIDYLINOSITOL TRANSFER PROTEIN CSR1"/>
    <property type="match status" value="1"/>
</dbReference>
<dbReference type="InterPro" id="IPR011074">
    <property type="entry name" value="CRAL/TRIO_N_dom"/>
</dbReference>
<dbReference type="STRING" id="1081103.A0A0B2X5U7"/>
<evidence type="ECO:0000313" key="3">
    <source>
        <dbReference type="EMBL" id="KHO01143.1"/>
    </source>
</evidence>
<dbReference type="Pfam" id="PF00650">
    <property type="entry name" value="CRAL_TRIO"/>
    <property type="match status" value="1"/>
</dbReference>
<feature type="compositionally biased region" description="Low complexity" evidence="1">
    <location>
        <begin position="74"/>
        <end position="86"/>
    </location>
</feature>
<feature type="domain" description="CRAL-TRIO" evidence="2">
    <location>
        <begin position="200"/>
        <end position="364"/>
    </location>
</feature>
<sequence>MADKIAPGHLENLTAEQEDKLRQLWDAVLKVCGVSDAKDVDAVPASDGKLTSDAQVDKKKRGFGFFRGAPQQPAAASSGGTNTTTDSAHEDKYGLTKQYQEILATQKPEEIRETMWAMMKQDHPDALLLRFLRARKWHVEKALVMLISSMNWRYTKMKVDQDIMKNGEAGAAADEKAGDAHAKKLGHDFLKQARMGKSFLHGTDKEGRPICVVRVRLHKAADQSPESLERYTVFLIETARLTLKPPVDTAASCNLPRRQVTQPANISNQNIIFDMTGFALANMDYHPVKFMIQCFEANYPESLGVVLVHNAPWLFQGIWKIIRGWLDPVVAAKVHFTNHRAGLEQYIHPSQLIKDLDGDEDWKLEFEEPIEGENDLMKDTKTRDRLLGEREALYAQYEAATRRWITHATGEEAEADKAERNQIATKLRDGYWQLDPYVRARSLYDRQGVIRSDGDVNWYRKTDSKSGPSSDLGRE</sequence>
<evidence type="ECO:0000313" key="4">
    <source>
        <dbReference type="Proteomes" id="UP000030816"/>
    </source>
</evidence>
<dbReference type="Gene3D" id="3.40.525.10">
    <property type="entry name" value="CRAL-TRIO lipid binding domain"/>
    <property type="match status" value="1"/>
</dbReference>
<dbReference type="SUPFAM" id="SSF46938">
    <property type="entry name" value="CRAL/TRIO N-terminal domain"/>
    <property type="match status" value="1"/>
</dbReference>
<evidence type="ECO:0000259" key="2">
    <source>
        <dbReference type="PROSITE" id="PS50191"/>
    </source>
</evidence>
<keyword evidence="4" id="KW-1185">Reference proteome</keyword>
<dbReference type="RefSeq" id="XP_040682208.1">
    <property type="nucleotide sequence ID" value="XM_040818944.1"/>
</dbReference>
<name>A0A0B2X5U7_METAS</name>
<organism evidence="3 4">
    <name type="scientific">Metarhizium album (strain ARSEF 1941)</name>
    <dbReference type="NCBI Taxonomy" id="1081103"/>
    <lineage>
        <taxon>Eukaryota</taxon>
        <taxon>Fungi</taxon>
        <taxon>Dikarya</taxon>
        <taxon>Ascomycota</taxon>
        <taxon>Pezizomycotina</taxon>
        <taxon>Sordariomycetes</taxon>
        <taxon>Hypocreomycetidae</taxon>
        <taxon>Hypocreales</taxon>
        <taxon>Clavicipitaceae</taxon>
        <taxon>Metarhizium</taxon>
    </lineage>
</organism>
<dbReference type="InterPro" id="IPR036273">
    <property type="entry name" value="CRAL/TRIO_N_dom_sf"/>
</dbReference>
<dbReference type="SMART" id="SM00516">
    <property type="entry name" value="SEC14"/>
    <property type="match status" value="1"/>
</dbReference>
<gene>
    <name evidence="3" type="ORF">MAM_00144</name>
</gene>
<dbReference type="EMBL" id="AZHE01000001">
    <property type="protein sequence ID" value="KHO01143.1"/>
    <property type="molecule type" value="Genomic_DNA"/>
</dbReference>
<dbReference type="PROSITE" id="PS50191">
    <property type="entry name" value="CRAL_TRIO"/>
    <property type="match status" value="1"/>
</dbReference>
<dbReference type="Pfam" id="PF03765">
    <property type="entry name" value="CRAL_TRIO_N"/>
    <property type="match status" value="1"/>
</dbReference>
<dbReference type="InterPro" id="IPR052432">
    <property type="entry name" value="PITP/CRAL-TRIO"/>
</dbReference>
<reference evidence="3 4" key="1">
    <citation type="journal article" date="2014" name="Proc. Natl. Acad. Sci. U.S.A.">
        <title>Trajectory and genomic determinants of fungal-pathogen speciation and host adaptation.</title>
        <authorList>
            <person name="Hu X."/>
            <person name="Xiao G."/>
            <person name="Zheng P."/>
            <person name="Shang Y."/>
            <person name="Su Y."/>
            <person name="Zhang X."/>
            <person name="Liu X."/>
            <person name="Zhan S."/>
            <person name="St Leger R.J."/>
            <person name="Wang C."/>
        </authorList>
    </citation>
    <scope>NUCLEOTIDE SEQUENCE [LARGE SCALE GENOMIC DNA]</scope>
    <source>
        <strain evidence="3 4">ARSEF 1941</strain>
    </source>
</reference>
<comment type="caution">
    <text evidence="3">The sequence shown here is derived from an EMBL/GenBank/DDBJ whole genome shotgun (WGS) entry which is preliminary data.</text>
</comment>
<protein>
    <submittedName>
        <fullName evidence="3">CRAL/TRIO domain protein</fullName>
    </submittedName>
</protein>
<proteinExistence type="predicted"/>
<dbReference type="SUPFAM" id="SSF52087">
    <property type="entry name" value="CRAL/TRIO domain"/>
    <property type="match status" value="1"/>
</dbReference>
<dbReference type="CDD" id="cd00170">
    <property type="entry name" value="SEC14"/>
    <property type="match status" value="1"/>
</dbReference>
<dbReference type="InterPro" id="IPR036865">
    <property type="entry name" value="CRAL-TRIO_dom_sf"/>
</dbReference>
<dbReference type="InterPro" id="IPR001251">
    <property type="entry name" value="CRAL-TRIO_dom"/>
</dbReference>
<dbReference type="GeneID" id="63734599"/>
<dbReference type="AlphaFoldDB" id="A0A0B2X5U7"/>
<dbReference type="Proteomes" id="UP000030816">
    <property type="component" value="Unassembled WGS sequence"/>
</dbReference>
<dbReference type="PANTHER" id="PTHR46590">
    <property type="entry name" value="PHOSPHATIDYLINOSITOL TRANSFER PROTEIN CSR1-RELATED"/>
    <property type="match status" value="1"/>
</dbReference>
<dbReference type="SMART" id="SM01100">
    <property type="entry name" value="CRAL_TRIO_N"/>
    <property type="match status" value="1"/>
</dbReference>
<dbReference type="HOGENOM" id="CLU_016665_3_0_1"/>